<dbReference type="RefSeq" id="WP_170209929.1">
    <property type="nucleotide sequence ID" value="NZ_BAAAMD010000001.1"/>
</dbReference>
<organism evidence="5 6">
    <name type="scientific">Propioniferax innocua</name>
    <dbReference type="NCBI Taxonomy" id="1753"/>
    <lineage>
        <taxon>Bacteria</taxon>
        <taxon>Bacillati</taxon>
        <taxon>Actinomycetota</taxon>
        <taxon>Actinomycetes</taxon>
        <taxon>Propionibacteriales</taxon>
        <taxon>Propionibacteriaceae</taxon>
        <taxon>Propioniferax</taxon>
    </lineage>
</organism>
<dbReference type="InterPro" id="IPR032364">
    <property type="entry name" value="GramPos_pilinD1_N"/>
</dbReference>
<comment type="caution">
    <text evidence="5">The sequence shown here is derived from an EMBL/GenBank/DDBJ whole genome shotgun (WGS) entry which is preliminary data.</text>
</comment>
<dbReference type="AlphaFoldDB" id="A0A542ZRA1"/>
<dbReference type="EMBL" id="VFOR01000001">
    <property type="protein sequence ID" value="TQL62885.1"/>
    <property type="molecule type" value="Genomic_DNA"/>
</dbReference>
<accession>A0A542ZRA1</accession>
<sequence length="506" mass="51789">MLNRIWPRAVVAVAFLGLVVQAPVVPAHAEPTAGIEPTPAPAAPAPTDQIDPNASVTLNIHKKEGDPVTDGSHAGLPGVEGVTFNVQKITDIDLTTAAGWSALAGRTPEAPGALGAAMTVTTDANGDATISTGTNADFTVGAYLVTEVQKGGYTVAPPFIMTLPYTQDGVWTYEQDVYPKNQEITPDKQVDDTNATVGTNLKYQINGPVPAGDLTKFVVTDPLQADLALQGDTVEVTASNADGTEPVALDAADYTVNTDNNTLTVTFNQSGLDKLENARKTQPALEVHVAFQARVTSLPADGKITNNATIDIPGGQVSTDATPADPNDPGSNGAQTTFAPLTITKTGSGEGVTNASLNGAEFALYLCDVDNKLLGDPLTVATAADGSATGTGLTTAGGVDGGAQSTANAYGVPATSVSGGQAAPNKYCVLETKAPTGFVQNPQPQPVSYDAAANELTVTVDNQKDSFLGQLPATGAWGLVAVFVLGLALLIRGLIVSRRDDKAQAA</sequence>
<feature type="region of interest" description="Disordered" evidence="1">
    <location>
        <begin position="31"/>
        <end position="50"/>
    </location>
</feature>
<feature type="chain" id="PRO_5021800170" evidence="3">
    <location>
        <begin position="30"/>
        <end position="506"/>
    </location>
</feature>
<keyword evidence="2" id="KW-1133">Transmembrane helix</keyword>
<evidence type="ECO:0000256" key="3">
    <source>
        <dbReference type="SAM" id="SignalP"/>
    </source>
</evidence>
<protein>
    <submittedName>
        <fullName evidence="5">Fimbrial isopeptide formation D2 family protein</fullName>
    </submittedName>
</protein>
<dbReference type="Gene3D" id="2.60.40.10">
    <property type="entry name" value="Immunoglobulins"/>
    <property type="match status" value="2"/>
</dbReference>
<gene>
    <name evidence="5" type="ORF">FB460_0676</name>
</gene>
<feature type="signal peptide" evidence="3">
    <location>
        <begin position="1"/>
        <end position="29"/>
    </location>
</feature>
<dbReference type="Pfam" id="PF16555">
    <property type="entry name" value="GramPos_pilinD1"/>
    <property type="match status" value="1"/>
</dbReference>
<keyword evidence="6" id="KW-1185">Reference proteome</keyword>
<dbReference type="SUPFAM" id="SSF49401">
    <property type="entry name" value="Bacterial adhesins"/>
    <property type="match status" value="1"/>
</dbReference>
<reference evidence="5 6" key="1">
    <citation type="submission" date="2019-06" db="EMBL/GenBank/DDBJ databases">
        <title>Sequencing the genomes of 1000 actinobacteria strains.</title>
        <authorList>
            <person name="Klenk H.-P."/>
        </authorList>
    </citation>
    <scope>NUCLEOTIDE SEQUENCE [LARGE SCALE GENOMIC DNA]</scope>
    <source>
        <strain evidence="5 6">DSM 8251</strain>
    </source>
</reference>
<evidence type="ECO:0000256" key="2">
    <source>
        <dbReference type="SAM" id="Phobius"/>
    </source>
</evidence>
<evidence type="ECO:0000313" key="5">
    <source>
        <dbReference type="EMBL" id="TQL62885.1"/>
    </source>
</evidence>
<dbReference type="InterPro" id="IPR008966">
    <property type="entry name" value="Adhesion_dom_sf"/>
</dbReference>
<evidence type="ECO:0000313" key="6">
    <source>
        <dbReference type="Proteomes" id="UP000316196"/>
    </source>
</evidence>
<keyword evidence="3" id="KW-0732">Signal</keyword>
<feature type="domain" description="Gram-positive pilin subunit D1 N-terminal" evidence="4">
    <location>
        <begin position="76"/>
        <end position="182"/>
    </location>
</feature>
<name>A0A542ZRA1_9ACTN</name>
<keyword evidence="2" id="KW-0812">Transmembrane</keyword>
<dbReference type="InterPro" id="IPR013783">
    <property type="entry name" value="Ig-like_fold"/>
</dbReference>
<evidence type="ECO:0000259" key="4">
    <source>
        <dbReference type="Pfam" id="PF16555"/>
    </source>
</evidence>
<dbReference type="InterPro" id="IPR048052">
    <property type="entry name" value="FM1-like"/>
</dbReference>
<dbReference type="Gene3D" id="2.60.40.740">
    <property type="match status" value="1"/>
</dbReference>
<feature type="region of interest" description="Disordered" evidence="1">
    <location>
        <begin position="306"/>
        <end position="336"/>
    </location>
</feature>
<keyword evidence="2" id="KW-0472">Membrane</keyword>
<dbReference type="NCBIfam" id="NF033902">
    <property type="entry name" value="iso_D2_wall_anc"/>
    <property type="match status" value="1"/>
</dbReference>
<dbReference type="InterPro" id="IPR026466">
    <property type="entry name" value="Fim_isopep_form_D2_dom"/>
</dbReference>
<dbReference type="Proteomes" id="UP000316196">
    <property type="component" value="Unassembled WGS sequence"/>
</dbReference>
<evidence type="ECO:0000256" key="1">
    <source>
        <dbReference type="SAM" id="MobiDB-lite"/>
    </source>
</evidence>
<proteinExistence type="predicted"/>
<dbReference type="NCBIfam" id="TIGR04226">
    <property type="entry name" value="RrgB_K2N_iso_D2"/>
    <property type="match status" value="1"/>
</dbReference>
<feature type="transmembrane region" description="Helical" evidence="2">
    <location>
        <begin position="476"/>
        <end position="495"/>
    </location>
</feature>
<dbReference type="GO" id="GO:0005975">
    <property type="term" value="P:carbohydrate metabolic process"/>
    <property type="evidence" value="ECO:0007669"/>
    <property type="project" value="UniProtKB-ARBA"/>
</dbReference>